<dbReference type="Pfam" id="PF12770">
    <property type="entry name" value="CHAT"/>
    <property type="match status" value="1"/>
</dbReference>
<comment type="caution">
    <text evidence="4">The sequence shown here is derived from an EMBL/GenBank/DDBJ whole genome shotgun (WGS) entry which is preliminary data.</text>
</comment>
<evidence type="ECO:0000256" key="2">
    <source>
        <dbReference type="SAM" id="Phobius"/>
    </source>
</evidence>
<keyword evidence="5" id="KW-1185">Reference proteome</keyword>
<dbReference type="SUPFAM" id="SSF48452">
    <property type="entry name" value="TPR-like"/>
    <property type="match status" value="1"/>
</dbReference>
<dbReference type="EMBL" id="JBHULZ010000009">
    <property type="protein sequence ID" value="MFD2696856.1"/>
    <property type="molecule type" value="Genomic_DNA"/>
</dbReference>
<dbReference type="InterPro" id="IPR024983">
    <property type="entry name" value="CHAT_dom"/>
</dbReference>
<dbReference type="SMART" id="SM00028">
    <property type="entry name" value="TPR"/>
    <property type="match status" value="4"/>
</dbReference>
<keyword evidence="2" id="KW-0812">Transmembrane</keyword>
<reference evidence="5" key="1">
    <citation type="journal article" date="2019" name="Int. J. Syst. Evol. Microbiol.">
        <title>The Global Catalogue of Microorganisms (GCM) 10K type strain sequencing project: providing services to taxonomists for standard genome sequencing and annotation.</title>
        <authorList>
            <consortium name="The Broad Institute Genomics Platform"/>
            <consortium name="The Broad Institute Genome Sequencing Center for Infectious Disease"/>
            <person name="Wu L."/>
            <person name="Ma J."/>
        </authorList>
    </citation>
    <scope>NUCLEOTIDE SEQUENCE [LARGE SCALE GENOMIC DNA]</scope>
    <source>
        <strain evidence="5">KCTC 42255</strain>
    </source>
</reference>
<feature type="repeat" description="TPR" evidence="1">
    <location>
        <begin position="148"/>
        <end position="181"/>
    </location>
</feature>
<dbReference type="PROSITE" id="PS50005">
    <property type="entry name" value="TPR"/>
    <property type="match status" value="2"/>
</dbReference>
<proteinExistence type="predicted"/>
<feature type="domain" description="CHAT" evidence="3">
    <location>
        <begin position="679"/>
        <end position="957"/>
    </location>
</feature>
<dbReference type="PANTHER" id="PTHR10098">
    <property type="entry name" value="RAPSYN-RELATED"/>
    <property type="match status" value="1"/>
</dbReference>
<evidence type="ECO:0000256" key="1">
    <source>
        <dbReference type="PROSITE-ProRule" id="PRU00339"/>
    </source>
</evidence>
<name>A0ABW5SAX1_9FLAO</name>
<accession>A0ABW5SAX1</accession>
<keyword evidence="2" id="KW-0472">Membrane</keyword>
<evidence type="ECO:0000259" key="3">
    <source>
        <dbReference type="Pfam" id="PF12770"/>
    </source>
</evidence>
<dbReference type="Proteomes" id="UP001597357">
    <property type="component" value="Unassembled WGS sequence"/>
</dbReference>
<protein>
    <submittedName>
        <fullName evidence="4">CHAT domain-containing protein</fullName>
    </submittedName>
</protein>
<sequence>MRTYFSIIWILTLASNCLAGNIEFNKLQNPDSLLVQERYKLAIEAYSILLQADSLHSSQEIEYRIKRAYARGQFFQEQSNYEKANEYYAHALKLLEQSNIKLKPTFLIDVHNAYYHSLAYAGSWDKAAIIGKQGLPLLTSQPNDKAKADYIYDLGYINDRLKQYALAIEYYNRAIELYESFEQKNYFDIGLAYNNLGTVYRQINFFKERQNSLQKAKYYWEKDKKIKPHYLVTLYSNLIKLYIEYGDKERAREVFKDLQAINIQALAAQDKLNLYRSSIMFYVNNDYLKRAEITLKKSQKLFHELATSQQQKHIHQILASQLLLVDAYTEGNQLEKGKKMLSKITPLAQIHKQHYYEMLAFTKLANISILEENFEKGISFLNQAYAIHSLYQIGAINESNILIKKANLRLKTFEFETGEKEIQEAIYKLTNQQTNQAFQVNINHFKTQNNSYYVKALKGIADFYWELFKNTQNQQHISKSIHFYALAAATFGYYNQTEHYNHKLHQMNRELTESIFRVFTSQNKPICTDLLTQLEANESQLLRLEFEKKNLEFIALSPQTITKNNLLRYTYTHQDNLSDEYKAALKKQIACLQTTIAKESPAFSYFFRSQISIDQLQGMLEPEEAILKYFVGFERIYLLLLTKNQHKIIDLAKSKQVEQSVLGLLSKLEEPRFQTKANIQMLSNYLIAPIADEITPYKKLNIIRPAELHAIPFEILEYNNIQIIDQFALSYEYSLSIWKFIREHHLNNTLNQELLAAFSPNYFQPEHRDTTDKTWRNHRFTQLLGANLEAEKITRQFSGALFKNDAASIDNFIKNSNRFKILHLAMHAVLNEENPQKSGLVFQENDVLYYSDLYNLSIPAELVVLSACNTGIGQMNTVNEFKSLAQSLTYAGVRSNIHSLWEVPDKETAEIMINFYSFLKKGVGKSEALAQAKRKFLKNNPLKQHPYYWAGFVLQGDNKPIIKKTNPVYYMLGIIGVTSLSLLLFRRKKLR</sequence>
<dbReference type="InterPro" id="IPR011990">
    <property type="entry name" value="TPR-like_helical_dom_sf"/>
</dbReference>
<dbReference type="Gene3D" id="1.25.40.10">
    <property type="entry name" value="Tetratricopeptide repeat domain"/>
    <property type="match status" value="2"/>
</dbReference>
<gene>
    <name evidence="4" type="ORF">ACFSQ0_02530</name>
</gene>
<keyword evidence="1" id="KW-0802">TPR repeat</keyword>
<organism evidence="4 5">
    <name type="scientific">Mesonia sediminis</name>
    <dbReference type="NCBI Taxonomy" id="1703946"/>
    <lineage>
        <taxon>Bacteria</taxon>
        <taxon>Pseudomonadati</taxon>
        <taxon>Bacteroidota</taxon>
        <taxon>Flavobacteriia</taxon>
        <taxon>Flavobacteriales</taxon>
        <taxon>Flavobacteriaceae</taxon>
        <taxon>Mesonia</taxon>
    </lineage>
</organism>
<dbReference type="RefSeq" id="WP_379043671.1">
    <property type="nucleotide sequence ID" value="NZ_JBHULZ010000009.1"/>
</dbReference>
<dbReference type="InterPro" id="IPR019734">
    <property type="entry name" value="TPR_rpt"/>
</dbReference>
<feature type="transmembrane region" description="Helical" evidence="2">
    <location>
        <begin position="968"/>
        <end position="985"/>
    </location>
</feature>
<feature type="repeat" description="TPR" evidence="1">
    <location>
        <begin position="65"/>
        <end position="98"/>
    </location>
</feature>
<evidence type="ECO:0000313" key="4">
    <source>
        <dbReference type="EMBL" id="MFD2696856.1"/>
    </source>
</evidence>
<evidence type="ECO:0000313" key="5">
    <source>
        <dbReference type="Proteomes" id="UP001597357"/>
    </source>
</evidence>
<keyword evidence="2" id="KW-1133">Transmembrane helix</keyword>